<dbReference type="Gene3D" id="3.80.10.10">
    <property type="entry name" value="Ribonuclease Inhibitor"/>
    <property type="match status" value="1"/>
</dbReference>
<accession>A0ABR2JZT4</accession>
<sequence>MEENFKYKTKSIPIPIKKYDKDFDTELGKEKKQEILTLFTNSNNLHSEEELQNIEYNLHQACKAGDVELVKNLLSETIENDSKFTFKINKTNQTASLFKVKNYVKHLIIPRTFTYESTEYLITSISCINNGDIKTLQFAEDSAVQTIYGHLFPYSNQIDEMYFPASLRELKEGCFDGLEQLTKIVIPPSNTNFVFKEDKYLLGKSDNSKDEYDVLLFASRSIEEITIPSNIKIIGSHAFGYCDRPKKIEVSCFQIVILKSLSTDYLFSRHLFSDYLFSECYS</sequence>
<evidence type="ECO:0000313" key="1">
    <source>
        <dbReference type="EMBL" id="KAK8883956.1"/>
    </source>
</evidence>
<evidence type="ECO:0000313" key="2">
    <source>
        <dbReference type="Proteomes" id="UP001470230"/>
    </source>
</evidence>
<name>A0ABR2JZT4_9EUKA</name>
<dbReference type="Pfam" id="PF13306">
    <property type="entry name" value="LRR_5"/>
    <property type="match status" value="2"/>
</dbReference>
<gene>
    <name evidence="1" type="ORF">M9Y10_043058</name>
</gene>
<proteinExistence type="predicted"/>
<dbReference type="Proteomes" id="UP001470230">
    <property type="component" value="Unassembled WGS sequence"/>
</dbReference>
<dbReference type="InterPro" id="IPR032675">
    <property type="entry name" value="LRR_dom_sf"/>
</dbReference>
<reference evidence="1 2" key="1">
    <citation type="submission" date="2024-04" db="EMBL/GenBank/DDBJ databases">
        <title>Tritrichomonas musculus Genome.</title>
        <authorList>
            <person name="Alves-Ferreira E."/>
            <person name="Grigg M."/>
            <person name="Lorenzi H."/>
            <person name="Galac M."/>
        </authorList>
    </citation>
    <scope>NUCLEOTIDE SEQUENCE [LARGE SCALE GENOMIC DNA]</scope>
    <source>
        <strain evidence="1 2">EAF2021</strain>
    </source>
</reference>
<organism evidence="1 2">
    <name type="scientific">Tritrichomonas musculus</name>
    <dbReference type="NCBI Taxonomy" id="1915356"/>
    <lineage>
        <taxon>Eukaryota</taxon>
        <taxon>Metamonada</taxon>
        <taxon>Parabasalia</taxon>
        <taxon>Tritrichomonadida</taxon>
        <taxon>Tritrichomonadidae</taxon>
        <taxon>Tritrichomonas</taxon>
    </lineage>
</organism>
<protein>
    <submittedName>
        <fullName evidence="1">Uncharacterized protein</fullName>
    </submittedName>
</protein>
<keyword evidence="2" id="KW-1185">Reference proteome</keyword>
<comment type="caution">
    <text evidence="1">The sequence shown here is derived from an EMBL/GenBank/DDBJ whole genome shotgun (WGS) entry which is preliminary data.</text>
</comment>
<dbReference type="EMBL" id="JAPFFF010000008">
    <property type="protein sequence ID" value="KAK8883956.1"/>
    <property type="molecule type" value="Genomic_DNA"/>
</dbReference>
<dbReference type="InterPro" id="IPR026906">
    <property type="entry name" value="LRR_5"/>
</dbReference>